<feature type="chain" id="PRO_5038996259" evidence="2">
    <location>
        <begin position="21"/>
        <end position="348"/>
    </location>
</feature>
<dbReference type="InterPro" id="IPR027024">
    <property type="entry name" value="UCP027386_ABC_sbc_TM0202"/>
</dbReference>
<dbReference type="PANTHER" id="PTHR30024:SF46">
    <property type="entry name" value="ABC TRANSPORTER, SUBSTRATE-BINDING LIPOPROTEIN"/>
    <property type="match status" value="1"/>
</dbReference>
<keyword evidence="5" id="KW-1185">Reference proteome</keyword>
<evidence type="ECO:0000259" key="3">
    <source>
        <dbReference type="Pfam" id="PF09084"/>
    </source>
</evidence>
<evidence type="ECO:0000256" key="2">
    <source>
        <dbReference type="SAM" id="SignalP"/>
    </source>
</evidence>
<proteinExistence type="predicted"/>
<dbReference type="PANTHER" id="PTHR30024">
    <property type="entry name" value="ALIPHATIC SULFONATES-BINDING PROTEIN-RELATED"/>
    <property type="match status" value="1"/>
</dbReference>
<dbReference type="SUPFAM" id="SSF53850">
    <property type="entry name" value="Periplasmic binding protein-like II"/>
    <property type="match status" value="1"/>
</dbReference>
<dbReference type="Gene3D" id="3.40.190.10">
    <property type="entry name" value="Periplasmic binding protein-like II"/>
    <property type="match status" value="2"/>
</dbReference>
<name>A0A6L5YQE0_9FIRM</name>
<keyword evidence="2" id="KW-0732">Signal</keyword>
<sequence length="348" mass="36921">MKKKLLALALSAVLAAGALAGCGTSAKEKNSADTQSAADQAVTEENTESTDDTQIRLGGLKGPTSMGMAKLIQDASNGESDLNIDFTLAASADELTPAFVQGNLDIMAVPSNLASVLYNKTEGKAQVLAVNTLGVLYIVDTGDSVKSLSDLKGKTIYATGQGATPEYSLKYLLKENGLDPENDVTIEWKSEPTEIVSEMAASSDEVVAMLPQPFVTVAQSQVEGLNVAVNLNDEWNALDNGSSLVTGVVVVRSDFAKEHPQLVSEFMDAYQASTEFANNHVEEVSTMIEALDIVKAPIAQKAIPQCNITYMEGSSMKDALGGYLEVLYEQNPASIGGALPADDFYYER</sequence>
<dbReference type="InterPro" id="IPR015168">
    <property type="entry name" value="SsuA/THI5"/>
</dbReference>
<dbReference type="AlphaFoldDB" id="A0A6L5YQE0"/>
<dbReference type="EMBL" id="VUNI01000006">
    <property type="protein sequence ID" value="MST74397.1"/>
    <property type="molecule type" value="Genomic_DNA"/>
</dbReference>
<gene>
    <name evidence="4" type="ORF">FYJ75_05015</name>
</gene>
<feature type="region of interest" description="Disordered" evidence="1">
    <location>
        <begin position="25"/>
        <end position="58"/>
    </location>
</feature>
<organism evidence="4 5">
    <name type="scientific">Roseburia porci</name>
    <dbReference type="NCBI Taxonomy" id="2605790"/>
    <lineage>
        <taxon>Bacteria</taxon>
        <taxon>Bacillati</taxon>
        <taxon>Bacillota</taxon>
        <taxon>Clostridia</taxon>
        <taxon>Lachnospirales</taxon>
        <taxon>Lachnospiraceae</taxon>
        <taxon>Roseburia</taxon>
    </lineage>
</organism>
<accession>A0A6L5YQE0</accession>
<feature type="domain" description="SsuA/THI5-like" evidence="3">
    <location>
        <begin position="125"/>
        <end position="282"/>
    </location>
</feature>
<protein>
    <submittedName>
        <fullName evidence="4">ABC transporter substrate-binding protein</fullName>
    </submittedName>
</protein>
<reference evidence="4 5" key="1">
    <citation type="submission" date="2019-08" db="EMBL/GenBank/DDBJ databases">
        <title>In-depth cultivation of the pig gut microbiome towards novel bacterial diversity and tailored functional studies.</title>
        <authorList>
            <person name="Wylensek D."/>
            <person name="Hitch T.C.A."/>
            <person name="Clavel T."/>
        </authorList>
    </citation>
    <scope>NUCLEOTIDE SEQUENCE [LARGE SCALE GENOMIC DNA]</scope>
    <source>
        <strain evidence="4 5">MUC/MUC-530-WT-4D</strain>
    </source>
</reference>
<evidence type="ECO:0000313" key="4">
    <source>
        <dbReference type="EMBL" id="MST74397.1"/>
    </source>
</evidence>
<evidence type="ECO:0000313" key="5">
    <source>
        <dbReference type="Proteomes" id="UP000474024"/>
    </source>
</evidence>
<dbReference type="RefSeq" id="WP_154429367.1">
    <property type="nucleotide sequence ID" value="NZ_VUNI01000006.1"/>
</dbReference>
<dbReference type="PIRSF" id="PIRSF027386">
    <property type="entry name" value="UCP027386_ABC_sbc_TM0202"/>
    <property type="match status" value="1"/>
</dbReference>
<dbReference type="Proteomes" id="UP000474024">
    <property type="component" value="Unassembled WGS sequence"/>
</dbReference>
<dbReference type="PROSITE" id="PS51257">
    <property type="entry name" value="PROKAR_LIPOPROTEIN"/>
    <property type="match status" value="1"/>
</dbReference>
<comment type="caution">
    <text evidence="4">The sequence shown here is derived from an EMBL/GenBank/DDBJ whole genome shotgun (WGS) entry which is preliminary data.</text>
</comment>
<feature type="signal peptide" evidence="2">
    <location>
        <begin position="1"/>
        <end position="20"/>
    </location>
</feature>
<evidence type="ECO:0000256" key="1">
    <source>
        <dbReference type="SAM" id="MobiDB-lite"/>
    </source>
</evidence>
<dbReference type="Pfam" id="PF09084">
    <property type="entry name" value="NMT1"/>
    <property type="match status" value="1"/>
</dbReference>